<sequence>MQIGKKFFAAAVLLTVSLFATQTVSAQLVVSAAQCTADQNAFLLAINIKDGRLIPCECTDTTNCNLNSVFQLIVNITQLILAMTGSLALLMVIYGGAMFIIAAGSQERIQKAKQILVAASIGVAVIFSAWLIVNIVIGALTDGAIHSEAKIFDRFWFNQPSG</sequence>
<proteinExistence type="predicted"/>
<accession>A0A1G1YJH4</accession>
<evidence type="ECO:0000313" key="4">
    <source>
        <dbReference type="Proteomes" id="UP000177310"/>
    </source>
</evidence>
<dbReference type="STRING" id="1797542.A3J59_04820"/>
<feature type="chain" id="PRO_5009581588" evidence="2">
    <location>
        <begin position="27"/>
        <end position="162"/>
    </location>
</feature>
<organism evidence="3 4">
    <name type="scientific">Candidatus Buchananbacteria bacterium RIFCSPHIGHO2_02_FULL_56_16</name>
    <dbReference type="NCBI Taxonomy" id="1797542"/>
    <lineage>
        <taxon>Bacteria</taxon>
        <taxon>Candidatus Buchananiibacteriota</taxon>
    </lineage>
</organism>
<dbReference type="AlphaFoldDB" id="A0A1G1YJH4"/>
<feature type="transmembrane region" description="Helical" evidence="1">
    <location>
        <begin position="79"/>
        <end position="103"/>
    </location>
</feature>
<protein>
    <submittedName>
        <fullName evidence="3">Uncharacterized protein</fullName>
    </submittedName>
</protein>
<keyword evidence="1" id="KW-1133">Transmembrane helix</keyword>
<dbReference type="Proteomes" id="UP000177310">
    <property type="component" value="Unassembled WGS sequence"/>
</dbReference>
<name>A0A1G1YJH4_9BACT</name>
<evidence type="ECO:0000256" key="1">
    <source>
        <dbReference type="SAM" id="Phobius"/>
    </source>
</evidence>
<keyword evidence="1" id="KW-0472">Membrane</keyword>
<keyword evidence="2" id="KW-0732">Signal</keyword>
<reference evidence="3 4" key="1">
    <citation type="journal article" date="2016" name="Nat. Commun.">
        <title>Thousands of microbial genomes shed light on interconnected biogeochemical processes in an aquifer system.</title>
        <authorList>
            <person name="Anantharaman K."/>
            <person name="Brown C.T."/>
            <person name="Hug L.A."/>
            <person name="Sharon I."/>
            <person name="Castelle C.J."/>
            <person name="Probst A.J."/>
            <person name="Thomas B.C."/>
            <person name="Singh A."/>
            <person name="Wilkins M.J."/>
            <person name="Karaoz U."/>
            <person name="Brodie E.L."/>
            <person name="Williams K.H."/>
            <person name="Hubbard S.S."/>
            <person name="Banfield J.F."/>
        </authorList>
    </citation>
    <scope>NUCLEOTIDE SEQUENCE [LARGE SCALE GENOMIC DNA]</scope>
</reference>
<feature type="signal peptide" evidence="2">
    <location>
        <begin position="1"/>
        <end position="26"/>
    </location>
</feature>
<dbReference type="EMBL" id="MHIL01000013">
    <property type="protein sequence ID" value="OGY51850.1"/>
    <property type="molecule type" value="Genomic_DNA"/>
</dbReference>
<dbReference type="InterPro" id="IPR043993">
    <property type="entry name" value="T4SS_pilin"/>
</dbReference>
<keyword evidence="1" id="KW-0812">Transmembrane</keyword>
<dbReference type="Pfam" id="PF18895">
    <property type="entry name" value="T4SS_pilin"/>
    <property type="match status" value="1"/>
</dbReference>
<comment type="caution">
    <text evidence="3">The sequence shown here is derived from an EMBL/GenBank/DDBJ whole genome shotgun (WGS) entry which is preliminary data.</text>
</comment>
<gene>
    <name evidence="3" type="ORF">A3J59_04820</name>
</gene>
<evidence type="ECO:0000313" key="3">
    <source>
        <dbReference type="EMBL" id="OGY51850.1"/>
    </source>
</evidence>
<evidence type="ECO:0000256" key="2">
    <source>
        <dbReference type="SAM" id="SignalP"/>
    </source>
</evidence>
<feature type="transmembrane region" description="Helical" evidence="1">
    <location>
        <begin position="115"/>
        <end position="137"/>
    </location>
</feature>